<dbReference type="Proteomes" id="UP000598196">
    <property type="component" value="Unassembled WGS sequence"/>
</dbReference>
<dbReference type="Gene3D" id="3.40.140.10">
    <property type="entry name" value="Cytidine Deaminase, domain 2"/>
    <property type="match status" value="1"/>
</dbReference>
<dbReference type="OrthoDB" id="9802676at2"/>
<dbReference type="GO" id="GO:0052717">
    <property type="term" value="F:tRNA-specific adenosine-34 deaminase activity"/>
    <property type="evidence" value="ECO:0007669"/>
    <property type="project" value="TreeGrafter"/>
</dbReference>
<dbReference type="EMBL" id="BMLP01000001">
    <property type="protein sequence ID" value="GGO30396.1"/>
    <property type="molecule type" value="Genomic_DNA"/>
</dbReference>
<comment type="caution">
    <text evidence="2">The sequence shown here is derived from an EMBL/GenBank/DDBJ whole genome shotgun (WGS) entry which is preliminary data.</text>
</comment>
<evidence type="ECO:0000313" key="2">
    <source>
        <dbReference type="EMBL" id="GGO30396.1"/>
    </source>
</evidence>
<dbReference type="CDD" id="cd01285">
    <property type="entry name" value="nucleoside_deaminase"/>
    <property type="match status" value="1"/>
</dbReference>
<dbReference type="RefSeq" id="WP_146284785.1">
    <property type="nucleotide sequence ID" value="NZ_BMLP01000001.1"/>
</dbReference>
<dbReference type="PANTHER" id="PTHR11079">
    <property type="entry name" value="CYTOSINE DEAMINASE FAMILY MEMBER"/>
    <property type="match status" value="1"/>
</dbReference>
<organism evidence="2 3">
    <name type="scientific">Gemmobacter aquaticus</name>
    <dbReference type="NCBI Taxonomy" id="490185"/>
    <lineage>
        <taxon>Bacteria</taxon>
        <taxon>Pseudomonadati</taxon>
        <taxon>Pseudomonadota</taxon>
        <taxon>Alphaproteobacteria</taxon>
        <taxon>Rhodobacterales</taxon>
        <taxon>Paracoccaceae</taxon>
        <taxon>Gemmobacter</taxon>
    </lineage>
</organism>
<dbReference type="SUPFAM" id="SSF53927">
    <property type="entry name" value="Cytidine deaminase-like"/>
    <property type="match status" value="1"/>
</dbReference>
<accession>A0A917YLI8</accession>
<gene>
    <name evidence="2" type="ORF">GCM10010991_15220</name>
</gene>
<protein>
    <submittedName>
        <fullName evidence="2">tRNA-specific adenosine deaminase</fullName>
    </submittedName>
</protein>
<proteinExistence type="predicted"/>
<dbReference type="InterPro" id="IPR002125">
    <property type="entry name" value="CMP_dCMP_dom"/>
</dbReference>
<dbReference type="PROSITE" id="PS51747">
    <property type="entry name" value="CYT_DCMP_DEAMINASES_2"/>
    <property type="match status" value="1"/>
</dbReference>
<feature type="domain" description="CMP/dCMP-type deaminase" evidence="1">
    <location>
        <begin position="2"/>
        <end position="114"/>
    </location>
</feature>
<dbReference type="AlphaFoldDB" id="A0A917YLI8"/>
<dbReference type="GO" id="GO:0002100">
    <property type="term" value="P:tRNA wobble adenosine to inosine editing"/>
    <property type="evidence" value="ECO:0007669"/>
    <property type="project" value="TreeGrafter"/>
</dbReference>
<dbReference type="Pfam" id="PF00383">
    <property type="entry name" value="dCMP_cyt_deam_1"/>
    <property type="match status" value="1"/>
</dbReference>
<reference evidence="2 3" key="1">
    <citation type="journal article" date="2014" name="Int. J. Syst. Evol. Microbiol.">
        <title>Complete genome sequence of Corynebacterium casei LMG S-19264T (=DSM 44701T), isolated from a smear-ripened cheese.</title>
        <authorList>
            <consortium name="US DOE Joint Genome Institute (JGI-PGF)"/>
            <person name="Walter F."/>
            <person name="Albersmeier A."/>
            <person name="Kalinowski J."/>
            <person name="Ruckert C."/>
        </authorList>
    </citation>
    <scope>NUCLEOTIDE SEQUENCE [LARGE SCALE GENOMIC DNA]</scope>
    <source>
        <strain evidence="2 3">CGMCC 1.7029</strain>
    </source>
</reference>
<keyword evidence="3" id="KW-1185">Reference proteome</keyword>
<evidence type="ECO:0000313" key="3">
    <source>
        <dbReference type="Proteomes" id="UP000598196"/>
    </source>
</evidence>
<sequence length="156" mass="17000">MRSDTEYLRLAVEIARASRASGNHPFGALLVGPDGDVLLTSGNTYARDRGVGHAEANVAREAAQRYDPAFLERCTLVTSVEPCCMCAGACYWAGIGAVVYGLSEKRLAELTGDNPENLTLDLSCHQVFAAGRRHVDVRGPFVELENEISSEHKDFW</sequence>
<evidence type="ECO:0000259" key="1">
    <source>
        <dbReference type="PROSITE" id="PS51747"/>
    </source>
</evidence>
<dbReference type="InterPro" id="IPR016193">
    <property type="entry name" value="Cytidine_deaminase-like"/>
</dbReference>
<dbReference type="PANTHER" id="PTHR11079:SF202">
    <property type="entry name" value="TRNA-SPECIFIC ADENOSINE DEAMINASE"/>
    <property type="match status" value="1"/>
</dbReference>
<name>A0A917YLI8_9RHOB</name>